<name>A0A448XM39_9PLAT</name>
<gene>
    <name evidence="2" type="ORF">PXEA_LOCUS33458</name>
</gene>
<dbReference type="EMBL" id="CAAALY010263349">
    <property type="protein sequence ID" value="VEL40018.1"/>
    <property type="molecule type" value="Genomic_DNA"/>
</dbReference>
<evidence type="ECO:0000313" key="2">
    <source>
        <dbReference type="EMBL" id="VEL40018.1"/>
    </source>
</evidence>
<accession>A0A448XM39</accession>
<dbReference type="AlphaFoldDB" id="A0A448XM39"/>
<keyword evidence="3" id="KW-1185">Reference proteome</keyword>
<evidence type="ECO:0000313" key="3">
    <source>
        <dbReference type="Proteomes" id="UP000784294"/>
    </source>
</evidence>
<reference evidence="2" key="1">
    <citation type="submission" date="2018-11" db="EMBL/GenBank/DDBJ databases">
        <authorList>
            <consortium name="Pathogen Informatics"/>
        </authorList>
    </citation>
    <scope>NUCLEOTIDE SEQUENCE</scope>
</reference>
<organism evidence="2 3">
    <name type="scientific">Protopolystoma xenopodis</name>
    <dbReference type="NCBI Taxonomy" id="117903"/>
    <lineage>
        <taxon>Eukaryota</taxon>
        <taxon>Metazoa</taxon>
        <taxon>Spiralia</taxon>
        <taxon>Lophotrochozoa</taxon>
        <taxon>Platyhelminthes</taxon>
        <taxon>Monogenea</taxon>
        <taxon>Polyopisthocotylea</taxon>
        <taxon>Polystomatidea</taxon>
        <taxon>Polystomatidae</taxon>
        <taxon>Protopolystoma</taxon>
    </lineage>
</organism>
<sequence length="235" mass="26091">MSVGWKGLASWARQLKSQLNMCQLCIPALLSLATERQPPPCQHSLCWSGLARRDWTGSRLPEEREWFNLVPSAGPSDAPQISPSGQLSQIFWPTCSCRTPTAAFVRLMHHYFIDSKRRDYRRQPEGFEGSGWQASDTGHHDGWPDSPWLRPAGRPDDWLICRSAPSGEYESGSSLTGSKAPPKRGRRVPAPGTLPAPDRPQARLGHAVQHQLGRRDGSVLSAQSEPTSKMCKDDE</sequence>
<protein>
    <submittedName>
        <fullName evidence="2">Uncharacterized protein</fullName>
    </submittedName>
</protein>
<dbReference type="Proteomes" id="UP000784294">
    <property type="component" value="Unassembled WGS sequence"/>
</dbReference>
<comment type="caution">
    <text evidence="2">The sequence shown here is derived from an EMBL/GenBank/DDBJ whole genome shotgun (WGS) entry which is preliminary data.</text>
</comment>
<evidence type="ECO:0000256" key="1">
    <source>
        <dbReference type="SAM" id="MobiDB-lite"/>
    </source>
</evidence>
<proteinExistence type="predicted"/>
<feature type="region of interest" description="Disordered" evidence="1">
    <location>
        <begin position="122"/>
        <end position="235"/>
    </location>
</feature>